<dbReference type="RefSeq" id="WP_264789284.1">
    <property type="nucleotide sequence ID" value="NZ_AP026867.1"/>
</dbReference>
<evidence type="ECO:0000259" key="7">
    <source>
        <dbReference type="PROSITE" id="PS50850"/>
    </source>
</evidence>
<feature type="transmembrane region" description="Helical" evidence="6">
    <location>
        <begin position="380"/>
        <end position="402"/>
    </location>
</feature>
<evidence type="ECO:0000313" key="9">
    <source>
        <dbReference type="Proteomes" id="UP001060919"/>
    </source>
</evidence>
<dbReference type="PROSITE" id="PS50850">
    <property type="entry name" value="MFS"/>
    <property type="match status" value="1"/>
</dbReference>
<feature type="transmembrane region" description="Helical" evidence="6">
    <location>
        <begin position="144"/>
        <end position="163"/>
    </location>
</feature>
<dbReference type="SUPFAM" id="SSF103473">
    <property type="entry name" value="MFS general substrate transporter"/>
    <property type="match status" value="1"/>
</dbReference>
<organism evidence="8 9">
    <name type="scientific">Aureispira anguillae</name>
    <dbReference type="NCBI Taxonomy" id="2864201"/>
    <lineage>
        <taxon>Bacteria</taxon>
        <taxon>Pseudomonadati</taxon>
        <taxon>Bacteroidota</taxon>
        <taxon>Saprospiria</taxon>
        <taxon>Saprospirales</taxon>
        <taxon>Saprospiraceae</taxon>
        <taxon>Aureispira</taxon>
    </lineage>
</organism>
<dbReference type="InterPro" id="IPR020846">
    <property type="entry name" value="MFS_dom"/>
</dbReference>
<dbReference type="Pfam" id="PF07690">
    <property type="entry name" value="MFS_1"/>
    <property type="match status" value="1"/>
</dbReference>
<dbReference type="AlphaFoldDB" id="A0A916DV66"/>
<dbReference type="GO" id="GO:0022857">
    <property type="term" value="F:transmembrane transporter activity"/>
    <property type="evidence" value="ECO:0007669"/>
    <property type="project" value="InterPro"/>
</dbReference>
<dbReference type="Proteomes" id="UP001060919">
    <property type="component" value="Chromosome"/>
</dbReference>
<keyword evidence="3 6" id="KW-0812">Transmembrane</keyword>
<feature type="transmembrane region" description="Helical" evidence="6">
    <location>
        <begin position="256"/>
        <end position="280"/>
    </location>
</feature>
<feature type="transmembrane region" description="Helical" evidence="6">
    <location>
        <begin position="70"/>
        <end position="88"/>
    </location>
</feature>
<keyword evidence="9" id="KW-1185">Reference proteome</keyword>
<dbReference type="InterPro" id="IPR036259">
    <property type="entry name" value="MFS_trans_sf"/>
</dbReference>
<dbReference type="InterPro" id="IPR011701">
    <property type="entry name" value="MFS"/>
</dbReference>
<dbReference type="Gene3D" id="1.20.1250.20">
    <property type="entry name" value="MFS general substrate transporter like domains"/>
    <property type="match status" value="1"/>
</dbReference>
<evidence type="ECO:0000313" key="8">
    <source>
        <dbReference type="EMBL" id="BDS14046.1"/>
    </source>
</evidence>
<dbReference type="EMBL" id="AP026867">
    <property type="protein sequence ID" value="BDS14046.1"/>
    <property type="molecule type" value="Genomic_DNA"/>
</dbReference>
<evidence type="ECO:0000256" key="6">
    <source>
        <dbReference type="SAM" id="Phobius"/>
    </source>
</evidence>
<feature type="transmembrane region" description="Helical" evidence="6">
    <location>
        <begin position="175"/>
        <end position="193"/>
    </location>
</feature>
<feature type="transmembrane region" description="Helical" evidence="6">
    <location>
        <begin position="100"/>
        <end position="123"/>
    </location>
</feature>
<feature type="transmembrane region" description="Helical" evidence="6">
    <location>
        <begin position="353"/>
        <end position="374"/>
    </location>
</feature>
<dbReference type="PANTHER" id="PTHR23513:SF11">
    <property type="entry name" value="STAPHYLOFERRIN A TRANSPORTER"/>
    <property type="match status" value="1"/>
</dbReference>
<dbReference type="PANTHER" id="PTHR23513">
    <property type="entry name" value="INTEGRAL MEMBRANE EFFLUX PROTEIN-RELATED"/>
    <property type="match status" value="1"/>
</dbReference>
<sequence>MKNIGAIRLLLSANFISGIAQGISMISIPAYFARTNQSNWFNVAYATITCVSLFWSLYGGTLIDKYNRKHIFLALNLFNGVAIGAIAYLDGMGVGDTSCWAAAVFALTFWNYNLHYPCFYAFMQEITEQENYSKIASYIEIQSQLASALAGAAAALLIGGGIANFKIEPWSLSQIFALDAGTYFVSWAIIYSMRFVPIVTRKKTSGTVGERLKEGYIYLKERPYVFLFGTVTHAVFVVVLLYVFNLAPVYVDQHLGAASEIFAISEVFYAIGATIAGLVIHKIFKGMSFVKAIIIMMFISILELIGLITMSQIWLFFLVSLLLGITNAGIRVLRVSYLFQVLPNEIMGRANSIFFLTNVCARIVFLVLFSLAFFHHSGQVIYAFLILSGFLFICMGILMFFYSKVTLKKELDRR</sequence>
<proteinExistence type="predicted"/>
<evidence type="ECO:0000256" key="5">
    <source>
        <dbReference type="ARBA" id="ARBA00023136"/>
    </source>
</evidence>
<feature type="transmembrane region" description="Helical" evidence="6">
    <location>
        <begin position="224"/>
        <end position="244"/>
    </location>
</feature>
<feature type="transmembrane region" description="Helical" evidence="6">
    <location>
        <begin position="289"/>
        <end position="308"/>
    </location>
</feature>
<comment type="subcellular location">
    <subcellularLocation>
        <location evidence="1">Cell membrane</location>
        <topology evidence="1">Multi-pass membrane protein</topology>
    </subcellularLocation>
</comment>
<accession>A0A916DV66</accession>
<reference evidence="8" key="1">
    <citation type="submission" date="2022-09" db="EMBL/GenBank/DDBJ databases">
        <title>Aureispira anguillicida sp. nov., isolated from Leptocephalus of Japanese eel Anguilla japonica.</title>
        <authorList>
            <person name="Yuasa K."/>
            <person name="Mekata T."/>
            <person name="Ikunari K."/>
        </authorList>
    </citation>
    <scope>NUCLEOTIDE SEQUENCE</scope>
    <source>
        <strain evidence="8">EL160426</strain>
    </source>
</reference>
<evidence type="ECO:0000256" key="4">
    <source>
        <dbReference type="ARBA" id="ARBA00022989"/>
    </source>
</evidence>
<feature type="transmembrane region" description="Helical" evidence="6">
    <location>
        <begin position="314"/>
        <end position="333"/>
    </location>
</feature>
<evidence type="ECO:0000256" key="2">
    <source>
        <dbReference type="ARBA" id="ARBA00022475"/>
    </source>
</evidence>
<feature type="transmembrane region" description="Helical" evidence="6">
    <location>
        <begin position="39"/>
        <end position="58"/>
    </location>
</feature>
<keyword evidence="2" id="KW-1003">Cell membrane</keyword>
<feature type="domain" description="Major facilitator superfamily (MFS) profile" evidence="7">
    <location>
        <begin position="6"/>
        <end position="406"/>
    </location>
</feature>
<evidence type="ECO:0000256" key="3">
    <source>
        <dbReference type="ARBA" id="ARBA00022692"/>
    </source>
</evidence>
<name>A0A916DV66_9BACT</name>
<protein>
    <submittedName>
        <fullName evidence="8">MFS transporter</fullName>
    </submittedName>
</protein>
<keyword evidence="5 6" id="KW-0472">Membrane</keyword>
<gene>
    <name evidence="8" type="ORF">AsAng_0048090</name>
</gene>
<evidence type="ECO:0000256" key="1">
    <source>
        <dbReference type="ARBA" id="ARBA00004651"/>
    </source>
</evidence>
<dbReference type="KEGG" id="aup:AsAng_0048090"/>
<dbReference type="GO" id="GO:0005886">
    <property type="term" value="C:plasma membrane"/>
    <property type="evidence" value="ECO:0007669"/>
    <property type="project" value="UniProtKB-SubCell"/>
</dbReference>
<keyword evidence="4 6" id="KW-1133">Transmembrane helix</keyword>
<feature type="transmembrane region" description="Helical" evidence="6">
    <location>
        <begin position="9"/>
        <end position="33"/>
    </location>
</feature>